<dbReference type="PANTHER" id="PTHR30041:SF8">
    <property type="entry name" value="PROTEIN YFFB"/>
    <property type="match status" value="1"/>
</dbReference>
<dbReference type="Gene3D" id="3.40.30.10">
    <property type="entry name" value="Glutaredoxin"/>
    <property type="match status" value="1"/>
</dbReference>
<gene>
    <name evidence="3" type="ORF">HK12_11430</name>
</gene>
<dbReference type="AlphaFoldDB" id="A0A251ZYZ0"/>
<dbReference type="PROSITE" id="PS51353">
    <property type="entry name" value="ARSC"/>
    <property type="match status" value="1"/>
</dbReference>
<protein>
    <submittedName>
        <fullName evidence="3">ArsC family transcriptional regulator</fullName>
    </submittedName>
</protein>
<dbReference type="InterPro" id="IPR006660">
    <property type="entry name" value="Arsenate_reductase-like"/>
</dbReference>
<organism evidence="3 4">
    <name type="scientific">Acetobacter orientalis</name>
    <dbReference type="NCBI Taxonomy" id="146474"/>
    <lineage>
        <taxon>Bacteria</taxon>
        <taxon>Pseudomonadati</taxon>
        <taxon>Pseudomonadota</taxon>
        <taxon>Alphaproteobacteria</taxon>
        <taxon>Acetobacterales</taxon>
        <taxon>Acetobacteraceae</taxon>
        <taxon>Acetobacter</taxon>
    </lineage>
</organism>
<dbReference type="CDD" id="cd03035">
    <property type="entry name" value="ArsC_Yffb"/>
    <property type="match status" value="1"/>
</dbReference>
<dbReference type="NCBIfam" id="TIGR01617">
    <property type="entry name" value="arsC_related"/>
    <property type="match status" value="1"/>
</dbReference>
<reference evidence="3 4" key="1">
    <citation type="submission" date="2014-06" db="EMBL/GenBank/DDBJ databases">
        <authorList>
            <person name="Ju J."/>
            <person name="Zhang J."/>
        </authorList>
    </citation>
    <scope>NUCLEOTIDE SEQUENCE [LARGE SCALE GENOMIC DNA]</scope>
    <source>
        <strain evidence="3">DmW_045</strain>
    </source>
</reference>
<dbReference type="Proteomes" id="UP000194639">
    <property type="component" value="Unassembled WGS sequence"/>
</dbReference>
<dbReference type="EMBL" id="JOMO01000047">
    <property type="protein sequence ID" value="OUI79881.1"/>
    <property type="molecule type" value="Genomic_DNA"/>
</dbReference>
<dbReference type="NCBIfam" id="NF008107">
    <property type="entry name" value="PRK10853.1"/>
    <property type="match status" value="1"/>
</dbReference>
<evidence type="ECO:0000256" key="2">
    <source>
        <dbReference type="PROSITE-ProRule" id="PRU01282"/>
    </source>
</evidence>
<dbReference type="PANTHER" id="PTHR30041">
    <property type="entry name" value="ARSENATE REDUCTASE"/>
    <property type="match status" value="1"/>
</dbReference>
<dbReference type="Pfam" id="PF03960">
    <property type="entry name" value="ArsC"/>
    <property type="match status" value="1"/>
</dbReference>
<accession>A0A251ZYZ0</accession>
<proteinExistence type="inferred from homology"/>
<sequence length="120" mass="13548">MSTQNTLYGIKSCDTMRKARAWLEAHDIAYSFHDYKTQGLDAARLQAWVAQVGWEKLLNKAGTTFKKLPEAEKTNLTQERACALMLAHPSMVKRPVLETPNGLEVGFKPELYAAFFKKNA</sequence>
<dbReference type="InterPro" id="IPR006504">
    <property type="entry name" value="Tscrpt_reg_Spx/MgsR"/>
</dbReference>
<comment type="caution">
    <text evidence="3">The sequence shown here is derived from an EMBL/GenBank/DDBJ whole genome shotgun (WGS) entry which is preliminary data.</text>
</comment>
<dbReference type="RefSeq" id="WP_086553045.1">
    <property type="nucleotide sequence ID" value="NZ_JOMO01000047.1"/>
</dbReference>
<dbReference type="InterPro" id="IPR036249">
    <property type="entry name" value="Thioredoxin-like_sf"/>
</dbReference>
<evidence type="ECO:0000313" key="3">
    <source>
        <dbReference type="EMBL" id="OUI79881.1"/>
    </source>
</evidence>
<comment type="similarity">
    <text evidence="1 2">Belongs to the ArsC family.</text>
</comment>
<dbReference type="SUPFAM" id="SSF52833">
    <property type="entry name" value="Thioredoxin-like"/>
    <property type="match status" value="1"/>
</dbReference>
<evidence type="ECO:0000313" key="4">
    <source>
        <dbReference type="Proteomes" id="UP000194639"/>
    </source>
</evidence>
<name>A0A251ZYZ0_9PROT</name>
<evidence type="ECO:0000256" key="1">
    <source>
        <dbReference type="ARBA" id="ARBA00007198"/>
    </source>
</evidence>